<dbReference type="GO" id="GO:0008270">
    <property type="term" value="F:zinc ion binding"/>
    <property type="evidence" value="ECO:0007669"/>
    <property type="project" value="InterPro"/>
</dbReference>
<evidence type="ECO:0000256" key="3">
    <source>
        <dbReference type="ARBA" id="ARBA00023015"/>
    </source>
</evidence>
<dbReference type="AlphaFoldDB" id="A0AAN6LNU3"/>
<comment type="subcellular location">
    <subcellularLocation>
        <location evidence="1">Nucleus</location>
    </subcellularLocation>
</comment>
<dbReference type="InterPro" id="IPR050815">
    <property type="entry name" value="TF_fung"/>
</dbReference>
<accession>A0AAN6LNU3</accession>
<dbReference type="PANTHER" id="PTHR47338">
    <property type="entry name" value="ZN(II)2CYS6 TRANSCRIPTION FACTOR (EUROFUNG)-RELATED"/>
    <property type="match status" value="1"/>
</dbReference>
<dbReference type="GO" id="GO:0006351">
    <property type="term" value="P:DNA-templated transcription"/>
    <property type="evidence" value="ECO:0007669"/>
    <property type="project" value="InterPro"/>
</dbReference>
<keyword evidence="4" id="KW-0804">Transcription</keyword>
<proteinExistence type="predicted"/>
<dbReference type="SUPFAM" id="SSF57701">
    <property type="entry name" value="Zn2/Cys6 DNA-binding domain"/>
    <property type="match status" value="1"/>
</dbReference>
<evidence type="ECO:0000256" key="5">
    <source>
        <dbReference type="ARBA" id="ARBA00023242"/>
    </source>
</evidence>
<dbReference type="InterPro" id="IPR036864">
    <property type="entry name" value="Zn2-C6_fun-type_DNA-bd_sf"/>
</dbReference>
<dbReference type="SMART" id="SM00066">
    <property type="entry name" value="GAL4"/>
    <property type="match status" value="1"/>
</dbReference>
<dbReference type="InterPro" id="IPR001138">
    <property type="entry name" value="Zn2Cys6_DnaBD"/>
</dbReference>
<keyword evidence="3" id="KW-0805">Transcription regulation</keyword>
<dbReference type="EMBL" id="WVTA01000015">
    <property type="protein sequence ID" value="KAK3201663.1"/>
    <property type="molecule type" value="Genomic_DNA"/>
</dbReference>
<dbReference type="GO" id="GO:0003677">
    <property type="term" value="F:DNA binding"/>
    <property type="evidence" value="ECO:0007669"/>
    <property type="project" value="InterPro"/>
</dbReference>
<dbReference type="Pfam" id="PF04082">
    <property type="entry name" value="Fungal_trans"/>
    <property type="match status" value="1"/>
</dbReference>
<keyword evidence="8" id="KW-1185">Reference proteome</keyword>
<sequence>MRAACVQCRVRKQVGSKSIGGYAIQLPPKRRGTEACLECRAMKARCSRDSPRCTNCQRRNKQCSYASVVRSATLQEDLTTNDTSRALPQQLFGVGSELASATSATSGSVASPISTISNSVFLSDDVSKHLIETYFDCLSPLPSFSFLHKETVVQRCLDGSIDPALRLAICAITSLFLNLHQAQRMEWAQEAERLMFDRLEKPSIFMIQASVLTIRFRAGVGQFPRAFILAGLAARWAVALRLNYEHSGLGPIAQEVRRRTLWSLYLLEDSLFNRKICAKEMTQSELFSCIERHRTDLLRVRTRFAARDQYPESTPGQPFWPPQYALLHISWHQCHCDLYRPFINDYPELGPHAVLNGMSEPDRKLMRDKCFDHAEHIVQILSEFLHRKKEQHLLEHDAAYFSFSAQLKNMRQSLANAIEQHKSRWQNSRKIEAEKNMDQVAPNISRDAQNRQRLAIHSLLRQSDFVDDSREAALEPVVEQVSTTNTTVAPVTVEATQEGRVDWSIQDTIYPLWNSIPADSNAIYGIPFGAGMVEFGNGMTQSMGDLDAQITGVDEQGMY</sequence>
<dbReference type="PANTHER" id="PTHR47338:SF7">
    <property type="entry name" value="ZN(II)2CYS6 TRANSCRIPTION FACTOR (EUROFUNG)"/>
    <property type="match status" value="1"/>
</dbReference>
<evidence type="ECO:0000256" key="4">
    <source>
        <dbReference type="ARBA" id="ARBA00023163"/>
    </source>
</evidence>
<evidence type="ECO:0000259" key="6">
    <source>
        <dbReference type="PROSITE" id="PS50048"/>
    </source>
</evidence>
<dbReference type="PROSITE" id="PS00463">
    <property type="entry name" value="ZN2_CY6_FUNGAL_1"/>
    <property type="match status" value="1"/>
</dbReference>
<dbReference type="CDD" id="cd12148">
    <property type="entry name" value="fungal_TF_MHR"/>
    <property type="match status" value="1"/>
</dbReference>
<dbReference type="Pfam" id="PF00172">
    <property type="entry name" value="Zn_clus"/>
    <property type="match status" value="1"/>
</dbReference>
<organism evidence="7 8">
    <name type="scientific">Pseudopithomyces chartarum</name>
    <dbReference type="NCBI Taxonomy" id="1892770"/>
    <lineage>
        <taxon>Eukaryota</taxon>
        <taxon>Fungi</taxon>
        <taxon>Dikarya</taxon>
        <taxon>Ascomycota</taxon>
        <taxon>Pezizomycotina</taxon>
        <taxon>Dothideomycetes</taxon>
        <taxon>Pleosporomycetidae</taxon>
        <taxon>Pleosporales</taxon>
        <taxon>Massarineae</taxon>
        <taxon>Didymosphaeriaceae</taxon>
        <taxon>Pseudopithomyces</taxon>
    </lineage>
</organism>
<dbReference type="GO" id="GO:0000981">
    <property type="term" value="F:DNA-binding transcription factor activity, RNA polymerase II-specific"/>
    <property type="evidence" value="ECO:0007669"/>
    <property type="project" value="InterPro"/>
</dbReference>
<keyword evidence="5" id="KW-0539">Nucleus</keyword>
<comment type="caution">
    <text evidence="7">The sequence shown here is derived from an EMBL/GenBank/DDBJ whole genome shotgun (WGS) entry which is preliminary data.</text>
</comment>
<dbReference type="InterPro" id="IPR007219">
    <property type="entry name" value="XnlR_reg_dom"/>
</dbReference>
<evidence type="ECO:0000256" key="2">
    <source>
        <dbReference type="ARBA" id="ARBA00022723"/>
    </source>
</evidence>
<keyword evidence="2" id="KW-0479">Metal-binding</keyword>
<evidence type="ECO:0000313" key="8">
    <source>
        <dbReference type="Proteomes" id="UP001280581"/>
    </source>
</evidence>
<name>A0AAN6LNU3_9PLEO</name>
<evidence type="ECO:0000256" key="1">
    <source>
        <dbReference type="ARBA" id="ARBA00004123"/>
    </source>
</evidence>
<gene>
    <name evidence="7" type="ORF">GRF29_164g229873</name>
</gene>
<dbReference type="PROSITE" id="PS50048">
    <property type="entry name" value="ZN2_CY6_FUNGAL_2"/>
    <property type="match status" value="1"/>
</dbReference>
<dbReference type="CDD" id="cd00067">
    <property type="entry name" value="GAL4"/>
    <property type="match status" value="1"/>
</dbReference>
<feature type="domain" description="Zn(2)-C6 fungal-type" evidence="6">
    <location>
        <begin position="35"/>
        <end position="65"/>
    </location>
</feature>
<protein>
    <recommendedName>
        <fullName evidence="6">Zn(2)-C6 fungal-type domain-containing protein</fullName>
    </recommendedName>
</protein>
<reference evidence="7 8" key="1">
    <citation type="submission" date="2021-02" db="EMBL/GenBank/DDBJ databases">
        <title>Genome assembly of Pseudopithomyces chartarum.</title>
        <authorList>
            <person name="Jauregui R."/>
            <person name="Singh J."/>
            <person name="Voisey C."/>
        </authorList>
    </citation>
    <scope>NUCLEOTIDE SEQUENCE [LARGE SCALE GENOMIC DNA]</scope>
    <source>
        <strain evidence="7 8">AGR01</strain>
    </source>
</reference>
<dbReference type="Proteomes" id="UP001280581">
    <property type="component" value="Unassembled WGS sequence"/>
</dbReference>
<dbReference type="GO" id="GO:0005634">
    <property type="term" value="C:nucleus"/>
    <property type="evidence" value="ECO:0007669"/>
    <property type="project" value="UniProtKB-SubCell"/>
</dbReference>
<dbReference type="Gene3D" id="4.10.240.10">
    <property type="entry name" value="Zn(2)-C6 fungal-type DNA-binding domain"/>
    <property type="match status" value="1"/>
</dbReference>
<evidence type="ECO:0000313" key="7">
    <source>
        <dbReference type="EMBL" id="KAK3201663.1"/>
    </source>
</evidence>